<evidence type="ECO:0000256" key="1">
    <source>
        <dbReference type="SAM" id="MobiDB-lite"/>
    </source>
</evidence>
<feature type="compositionally biased region" description="Basic and acidic residues" evidence="1">
    <location>
        <begin position="83"/>
        <end position="110"/>
    </location>
</feature>
<sequence>MGRITNVNTSAWLDEKQAVVEVRELDGNENEREVFVETEKSELTSVEVVTEEEYDSEFEQDMPPRGLFRRGYFSMIKETAEEREQRKFLKEKQEVEAARREEKRLKKEAQGKVMSKKNSTTNSSASGTSR</sequence>
<organism evidence="2 3">
    <name type="scientific">Diplodia seriata</name>
    <dbReference type="NCBI Taxonomy" id="420778"/>
    <lineage>
        <taxon>Eukaryota</taxon>
        <taxon>Fungi</taxon>
        <taxon>Dikarya</taxon>
        <taxon>Ascomycota</taxon>
        <taxon>Pezizomycotina</taxon>
        <taxon>Dothideomycetes</taxon>
        <taxon>Dothideomycetes incertae sedis</taxon>
        <taxon>Botryosphaeriales</taxon>
        <taxon>Botryosphaeriaceae</taxon>
        <taxon>Diplodia</taxon>
    </lineage>
</organism>
<feature type="region of interest" description="Disordered" evidence="1">
    <location>
        <begin position="83"/>
        <end position="130"/>
    </location>
</feature>
<feature type="compositionally biased region" description="Low complexity" evidence="1">
    <location>
        <begin position="116"/>
        <end position="130"/>
    </location>
</feature>
<reference evidence="2 3" key="2">
    <citation type="submission" date="2015-05" db="EMBL/GenBank/DDBJ databases">
        <title>Distinctive expansion of gene families associated with plant cell wall degradation and secondary metabolism in the genomes of grapevine trunk pathogens.</title>
        <authorList>
            <person name="Lawrence D.P."/>
            <person name="Travadon R."/>
            <person name="Rolshausen P.E."/>
            <person name="Baumgartner K."/>
        </authorList>
    </citation>
    <scope>NUCLEOTIDE SEQUENCE [LARGE SCALE GENOMIC DNA]</scope>
    <source>
        <strain evidence="2">DS831</strain>
    </source>
</reference>
<dbReference type="AlphaFoldDB" id="A0A0G2GN59"/>
<evidence type="ECO:0000313" key="2">
    <source>
        <dbReference type="EMBL" id="KKY18280.1"/>
    </source>
</evidence>
<dbReference type="EMBL" id="LAQI01000133">
    <property type="protein sequence ID" value="KKY18280.1"/>
    <property type="molecule type" value="Genomic_DNA"/>
</dbReference>
<proteinExistence type="predicted"/>
<evidence type="ECO:0000313" key="3">
    <source>
        <dbReference type="Proteomes" id="UP000034182"/>
    </source>
</evidence>
<name>A0A0G2GN59_9PEZI</name>
<reference evidence="2 3" key="1">
    <citation type="submission" date="2015-03" db="EMBL/GenBank/DDBJ databases">
        <authorList>
            <person name="Morales-Cruz A."/>
            <person name="Amrine K.C."/>
            <person name="Cantu D."/>
        </authorList>
    </citation>
    <scope>NUCLEOTIDE SEQUENCE [LARGE SCALE GENOMIC DNA]</scope>
    <source>
        <strain evidence="2">DS831</strain>
    </source>
</reference>
<protein>
    <submittedName>
        <fullName evidence="2">Uncharacterized protein</fullName>
    </submittedName>
</protein>
<dbReference type="Proteomes" id="UP000034182">
    <property type="component" value="Unassembled WGS sequence"/>
</dbReference>
<accession>A0A0G2GN59</accession>
<gene>
    <name evidence="2" type="ORF">UCDDS831_g06072</name>
</gene>
<comment type="caution">
    <text evidence="2">The sequence shown here is derived from an EMBL/GenBank/DDBJ whole genome shotgun (WGS) entry which is preliminary data.</text>
</comment>